<proteinExistence type="predicted"/>
<reference evidence="2 3" key="1">
    <citation type="submission" date="2018-02" db="EMBL/GenBank/DDBJ databases">
        <title>8 Nocardia nova and 1 Nocardia cyriacigeorgica strain used for evolution to TMP-SMX.</title>
        <authorList>
            <person name="Mehta H."/>
            <person name="Weng J."/>
            <person name="Shamoo Y."/>
        </authorList>
    </citation>
    <scope>NUCLEOTIDE SEQUENCE [LARGE SCALE GENOMIC DNA]</scope>
    <source>
        <strain evidence="2 3">BAA2227</strain>
    </source>
</reference>
<evidence type="ECO:0000313" key="3">
    <source>
        <dbReference type="Proteomes" id="UP000238356"/>
    </source>
</evidence>
<dbReference type="NCBIfam" id="TIGR01764">
    <property type="entry name" value="excise"/>
    <property type="match status" value="1"/>
</dbReference>
<dbReference type="Pfam" id="PF12728">
    <property type="entry name" value="HTH_17"/>
    <property type="match status" value="1"/>
</dbReference>
<sequence length="86" mass="9548">MDKLVTGSHHDHMTTDKDEALERLLRQPTVSVPQVAQLLGLGRSTVYAAVQSGQIPAIRIGHRVRIPSRWIRNAIQMDPPVDDNTA</sequence>
<feature type="domain" description="Helix-turn-helix" evidence="1">
    <location>
        <begin position="31"/>
        <end position="68"/>
    </location>
</feature>
<evidence type="ECO:0000313" key="2">
    <source>
        <dbReference type="EMBL" id="PPJ24340.1"/>
    </source>
</evidence>
<keyword evidence="3" id="KW-1185">Reference proteome</keyword>
<name>A0A2S6A059_9NOCA</name>
<organism evidence="2 3">
    <name type="scientific">Nocardia nova</name>
    <dbReference type="NCBI Taxonomy" id="37330"/>
    <lineage>
        <taxon>Bacteria</taxon>
        <taxon>Bacillati</taxon>
        <taxon>Actinomycetota</taxon>
        <taxon>Actinomycetes</taxon>
        <taxon>Mycobacteriales</taxon>
        <taxon>Nocardiaceae</taxon>
        <taxon>Nocardia</taxon>
    </lineage>
</organism>
<dbReference type="AlphaFoldDB" id="A0A2S6A059"/>
<gene>
    <name evidence="2" type="ORF">C5F51_26565</name>
</gene>
<evidence type="ECO:0000259" key="1">
    <source>
        <dbReference type="Pfam" id="PF12728"/>
    </source>
</evidence>
<dbReference type="EMBL" id="PSZD01000020">
    <property type="protein sequence ID" value="PPJ24340.1"/>
    <property type="molecule type" value="Genomic_DNA"/>
</dbReference>
<dbReference type="GO" id="GO:0003677">
    <property type="term" value="F:DNA binding"/>
    <property type="evidence" value="ECO:0007669"/>
    <property type="project" value="InterPro"/>
</dbReference>
<dbReference type="InterPro" id="IPR041657">
    <property type="entry name" value="HTH_17"/>
</dbReference>
<comment type="caution">
    <text evidence="2">The sequence shown here is derived from an EMBL/GenBank/DDBJ whole genome shotgun (WGS) entry which is preliminary data.</text>
</comment>
<protein>
    <recommendedName>
        <fullName evidence="1">Helix-turn-helix domain-containing protein</fullName>
    </recommendedName>
</protein>
<dbReference type="InterPro" id="IPR010093">
    <property type="entry name" value="SinI_DNA-bd"/>
</dbReference>
<dbReference type="Proteomes" id="UP000238356">
    <property type="component" value="Unassembled WGS sequence"/>
</dbReference>
<accession>A0A2S6A059</accession>
<dbReference type="RefSeq" id="WP_104364244.1">
    <property type="nucleotide sequence ID" value="NZ_JBITKZ010000013.1"/>
</dbReference>